<reference evidence="4 5" key="1">
    <citation type="submission" date="2016-09" db="EMBL/GenBank/DDBJ databases">
        <title>Draft genome sequence for the type strain of Desulfuribacillus alkaliarsenatis AHT28, an obligately anaerobic, sulfidogenic bacterium isolated from Russian soda lake sediments.</title>
        <authorList>
            <person name="Abin C.A."/>
            <person name="Hollibaugh J.T."/>
        </authorList>
    </citation>
    <scope>NUCLEOTIDE SEQUENCE [LARGE SCALE GENOMIC DNA]</scope>
    <source>
        <strain evidence="4 5">AHT28</strain>
    </source>
</reference>
<keyword evidence="1 2" id="KW-0597">Phosphoprotein</keyword>
<evidence type="ECO:0000313" key="4">
    <source>
        <dbReference type="EMBL" id="OEF97482.1"/>
    </source>
</evidence>
<name>A0A1E5G330_9FIRM</name>
<dbReference type="PROSITE" id="PS50110">
    <property type="entry name" value="RESPONSE_REGULATORY"/>
    <property type="match status" value="1"/>
</dbReference>
<dbReference type="STRING" id="766136.BHF68_04560"/>
<dbReference type="PANTHER" id="PTHR44591:SF3">
    <property type="entry name" value="RESPONSE REGULATORY DOMAIN-CONTAINING PROTEIN"/>
    <property type="match status" value="1"/>
</dbReference>
<dbReference type="SUPFAM" id="SSF52172">
    <property type="entry name" value="CheY-like"/>
    <property type="match status" value="1"/>
</dbReference>
<dbReference type="PANTHER" id="PTHR44591">
    <property type="entry name" value="STRESS RESPONSE REGULATOR PROTEIN 1"/>
    <property type="match status" value="1"/>
</dbReference>
<dbReference type="InterPro" id="IPR011006">
    <property type="entry name" value="CheY-like_superfamily"/>
</dbReference>
<evidence type="ECO:0000259" key="3">
    <source>
        <dbReference type="PROSITE" id="PS50110"/>
    </source>
</evidence>
<proteinExistence type="predicted"/>
<dbReference type="EMBL" id="MIJE01000011">
    <property type="protein sequence ID" value="OEF97482.1"/>
    <property type="molecule type" value="Genomic_DNA"/>
</dbReference>
<dbReference type="SMART" id="SM00448">
    <property type="entry name" value="REC"/>
    <property type="match status" value="1"/>
</dbReference>
<sequence length="122" mass="14033">MTTKKILIVDDEAAIVAVLEELLTEEGYTIIKAYNGLEAISIFNKKQHIDLMIVDYCMPHLNGRRVIETMRQNPRYSTTPVIVITGSEKQFSNFPEDSTYQFLIEKPFNLERITETVHKLLG</sequence>
<evidence type="ECO:0000313" key="5">
    <source>
        <dbReference type="Proteomes" id="UP000094296"/>
    </source>
</evidence>
<dbReference type="GO" id="GO:0000160">
    <property type="term" value="P:phosphorelay signal transduction system"/>
    <property type="evidence" value="ECO:0007669"/>
    <property type="project" value="InterPro"/>
</dbReference>
<feature type="modified residue" description="4-aspartylphosphate" evidence="2">
    <location>
        <position position="55"/>
    </location>
</feature>
<dbReference type="InterPro" id="IPR001789">
    <property type="entry name" value="Sig_transdc_resp-reg_receiver"/>
</dbReference>
<keyword evidence="5" id="KW-1185">Reference proteome</keyword>
<dbReference type="Pfam" id="PF00072">
    <property type="entry name" value="Response_reg"/>
    <property type="match status" value="1"/>
</dbReference>
<dbReference type="AlphaFoldDB" id="A0A1E5G330"/>
<dbReference type="Proteomes" id="UP000094296">
    <property type="component" value="Unassembled WGS sequence"/>
</dbReference>
<organism evidence="4 5">
    <name type="scientific">Desulfuribacillus alkaliarsenatis</name>
    <dbReference type="NCBI Taxonomy" id="766136"/>
    <lineage>
        <taxon>Bacteria</taxon>
        <taxon>Bacillati</taxon>
        <taxon>Bacillota</taxon>
        <taxon>Desulfuribacillia</taxon>
        <taxon>Desulfuribacillales</taxon>
        <taxon>Desulfuribacillaceae</taxon>
        <taxon>Desulfuribacillus</taxon>
    </lineage>
</organism>
<comment type="caution">
    <text evidence="4">The sequence shown here is derived from an EMBL/GenBank/DDBJ whole genome shotgun (WGS) entry which is preliminary data.</text>
</comment>
<protein>
    <recommendedName>
        <fullName evidence="3">Response regulatory domain-containing protein</fullName>
    </recommendedName>
</protein>
<evidence type="ECO:0000256" key="1">
    <source>
        <dbReference type="ARBA" id="ARBA00022553"/>
    </source>
</evidence>
<evidence type="ECO:0000256" key="2">
    <source>
        <dbReference type="PROSITE-ProRule" id="PRU00169"/>
    </source>
</evidence>
<feature type="domain" description="Response regulatory" evidence="3">
    <location>
        <begin position="5"/>
        <end position="121"/>
    </location>
</feature>
<dbReference type="InterPro" id="IPR050595">
    <property type="entry name" value="Bact_response_regulator"/>
</dbReference>
<gene>
    <name evidence="4" type="ORF">BHF68_04560</name>
</gene>
<dbReference type="Gene3D" id="3.40.50.2300">
    <property type="match status" value="1"/>
</dbReference>
<accession>A0A1E5G330</accession>
<dbReference type="RefSeq" id="WP_069642880.1">
    <property type="nucleotide sequence ID" value="NZ_MIJE01000011.1"/>
</dbReference>